<dbReference type="AlphaFoldDB" id="A0A5E4CRA4"/>
<dbReference type="SUPFAM" id="SSF57903">
    <property type="entry name" value="FYVE/PHD zinc finger"/>
    <property type="match status" value="1"/>
</dbReference>
<dbReference type="SMART" id="SM00249">
    <property type="entry name" value="PHD"/>
    <property type="match status" value="1"/>
</dbReference>
<evidence type="ECO:0000256" key="2">
    <source>
        <dbReference type="ARBA" id="ARBA00022771"/>
    </source>
</evidence>
<organism evidence="6">
    <name type="scientific">Marmota monax</name>
    <name type="common">Woodchuck</name>
    <dbReference type="NCBI Taxonomy" id="9995"/>
    <lineage>
        <taxon>Eukaryota</taxon>
        <taxon>Metazoa</taxon>
        <taxon>Chordata</taxon>
        <taxon>Craniata</taxon>
        <taxon>Vertebrata</taxon>
        <taxon>Euteleostomi</taxon>
        <taxon>Mammalia</taxon>
        <taxon>Eutheria</taxon>
        <taxon>Euarchontoglires</taxon>
        <taxon>Glires</taxon>
        <taxon>Rodentia</taxon>
        <taxon>Sciuromorpha</taxon>
        <taxon>Sciuridae</taxon>
        <taxon>Xerinae</taxon>
        <taxon>Marmotini</taxon>
        <taxon>Marmota</taxon>
    </lineage>
</organism>
<protein>
    <recommendedName>
        <fullName evidence="5">Zinc finger PHD-type domain-containing protein</fullName>
    </recommendedName>
</protein>
<feature type="compositionally biased region" description="Low complexity" evidence="4">
    <location>
        <begin position="224"/>
        <end position="233"/>
    </location>
</feature>
<name>A0A5E4CRA4_MARMO</name>
<sequence length="274" mass="28264">MLLTGGHTSSGTWRCACCLQGRVQQGLPQAEEHRPPEPPAEPTQSPEGYDRALCMPSVFCGALRLQGTLFSGGAKQCLAALGVLTLGFQAPLGLRPAGEEVRGLPREPLPAVDTTFAPTHLLARTPTVTLPVLDPPALCPSLMSANPEGQQGPALGARCGVCGDGTDALRCAHCAAAFHWRCHFPSGAAGPGTRLHCKSCSGDPGPAAREGAPAPSPAGPPAGPAKAGDDSAGQEPVLHRDDLESLLSEHSFEGILQWAIQSMSRPLAEAPPFS</sequence>
<evidence type="ECO:0000256" key="4">
    <source>
        <dbReference type="SAM" id="MobiDB-lite"/>
    </source>
</evidence>
<feature type="compositionally biased region" description="Low complexity" evidence="4">
    <location>
        <begin position="202"/>
        <end position="213"/>
    </location>
</feature>
<dbReference type="GO" id="GO:0008270">
    <property type="term" value="F:zinc ion binding"/>
    <property type="evidence" value="ECO:0007669"/>
    <property type="project" value="UniProtKB-KW"/>
</dbReference>
<dbReference type="InterPro" id="IPR042580">
    <property type="entry name" value="AIRE_PHD2"/>
</dbReference>
<dbReference type="FunFam" id="3.30.40.10:FF:000446">
    <property type="entry name" value="Autoimmune regulator"/>
    <property type="match status" value="1"/>
</dbReference>
<feature type="region of interest" description="Disordered" evidence="4">
    <location>
        <begin position="199"/>
        <end position="241"/>
    </location>
</feature>
<evidence type="ECO:0000256" key="3">
    <source>
        <dbReference type="ARBA" id="ARBA00022833"/>
    </source>
</evidence>
<feature type="domain" description="Zinc finger PHD-type" evidence="5">
    <location>
        <begin position="158"/>
        <end position="201"/>
    </location>
</feature>
<dbReference type="CDD" id="cd15540">
    <property type="entry name" value="PHD2_AIRE"/>
    <property type="match status" value="1"/>
</dbReference>
<evidence type="ECO:0000256" key="1">
    <source>
        <dbReference type="ARBA" id="ARBA00022723"/>
    </source>
</evidence>
<accession>A0A5E4CRA4</accession>
<dbReference type="Gene3D" id="3.30.40.10">
    <property type="entry name" value="Zinc/RING finger domain, C3HC4 (zinc finger)"/>
    <property type="match status" value="1"/>
</dbReference>
<keyword evidence="3" id="KW-0862">Zinc</keyword>
<dbReference type="EMBL" id="CABDUW010001850">
    <property type="protein sequence ID" value="VTJ84316.1"/>
    <property type="molecule type" value="Genomic_DNA"/>
</dbReference>
<feature type="compositionally biased region" description="Pro residues" evidence="4">
    <location>
        <begin position="214"/>
        <end position="223"/>
    </location>
</feature>
<feature type="region of interest" description="Disordered" evidence="4">
    <location>
        <begin position="27"/>
        <end position="48"/>
    </location>
</feature>
<keyword evidence="1" id="KW-0479">Metal-binding</keyword>
<evidence type="ECO:0000313" key="6">
    <source>
        <dbReference type="EMBL" id="VTJ84316.1"/>
    </source>
</evidence>
<dbReference type="InterPro" id="IPR011011">
    <property type="entry name" value="Znf_FYVE_PHD"/>
</dbReference>
<comment type="caution">
    <text evidence="6">The sequence shown here is derived from an EMBL/GenBank/DDBJ whole genome shotgun (WGS) entry which is preliminary data.</text>
</comment>
<gene>
    <name evidence="6" type="ORF">MONAX_5E040250</name>
</gene>
<dbReference type="InterPro" id="IPR001965">
    <property type="entry name" value="Znf_PHD"/>
</dbReference>
<evidence type="ECO:0000259" key="5">
    <source>
        <dbReference type="SMART" id="SM00249"/>
    </source>
</evidence>
<proteinExistence type="predicted"/>
<reference evidence="6" key="1">
    <citation type="submission" date="2019-04" db="EMBL/GenBank/DDBJ databases">
        <authorList>
            <person name="Alioto T."/>
            <person name="Alioto T."/>
        </authorList>
    </citation>
    <scope>NUCLEOTIDE SEQUENCE [LARGE SCALE GENOMIC DNA]</scope>
</reference>
<keyword evidence="2" id="KW-0863">Zinc-finger</keyword>
<dbReference type="InterPro" id="IPR013083">
    <property type="entry name" value="Znf_RING/FYVE/PHD"/>
</dbReference>